<accession>A0A0E9UGI4</accession>
<dbReference type="AlphaFoldDB" id="A0A0E9UGI4"/>
<dbReference type="EMBL" id="GBXM01043746">
    <property type="protein sequence ID" value="JAH64831.1"/>
    <property type="molecule type" value="Transcribed_RNA"/>
</dbReference>
<name>A0A0E9UGI4_ANGAN</name>
<reference evidence="1" key="2">
    <citation type="journal article" date="2015" name="Fish Shellfish Immunol.">
        <title>Early steps in the European eel (Anguilla anguilla)-Vibrio vulnificus interaction in the gills: Role of the RtxA13 toxin.</title>
        <authorList>
            <person name="Callol A."/>
            <person name="Pajuelo D."/>
            <person name="Ebbesson L."/>
            <person name="Teles M."/>
            <person name="MacKenzie S."/>
            <person name="Amaro C."/>
        </authorList>
    </citation>
    <scope>NUCLEOTIDE SEQUENCE</scope>
</reference>
<organism evidence="1">
    <name type="scientific">Anguilla anguilla</name>
    <name type="common">European freshwater eel</name>
    <name type="synonym">Muraena anguilla</name>
    <dbReference type="NCBI Taxonomy" id="7936"/>
    <lineage>
        <taxon>Eukaryota</taxon>
        <taxon>Metazoa</taxon>
        <taxon>Chordata</taxon>
        <taxon>Craniata</taxon>
        <taxon>Vertebrata</taxon>
        <taxon>Euteleostomi</taxon>
        <taxon>Actinopterygii</taxon>
        <taxon>Neopterygii</taxon>
        <taxon>Teleostei</taxon>
        <taxon>Anguilliformes</taxon>
        <taxon>Anguillidae</taxon>
        <taxon>Anguilla</taxon>
    </lineage>
</organism>
<evidence type="ECO:0000313" key="1">
    <source>
        <dbReference type="EMBL" id="JAH64831.1"/>
    </source>
</evidence>
<reference evidence="1" key="1">
    <citation type="submission" date="2014-11" db="EMBL/GenBank/DDBJ databases">
        <authorList>
            <person name="Amaro Gonzalez C."/>
        </authorList>
    </citation>
    <scope>NUCLEOTIDE SEQUENCE</scope>
</reference>
<sequence>MTQSYILIFPENYACELSSEIQPFHFGGNKLQATIHTAAAYANNGSQSYATISRFIRHNRHAVSNQ</sequence>
<protein>
    <submittedName>
        <fullName evidence="1">Uncharacterized protein</fullName>
    </submittedName>
</protein>
<proteinExistence type="predicted"/>